<keyword evidence="2" id="KW-0808">Transferase</keyword>
<comment type="caution">
    <text evidence="2">The sequence shown here is derived from an EMBL/GenBank/DDBJ whole genome shotgun (WGS) entry which is preliminary data.</text>
</comment>
<dbReference type="InterPro" id="IPR041698">
    <property type="entry name" value="Methyltransf_25"/>
</dbReference>
<keyword evidence="3" id="KW-1185">Reference proteome</keyword>
<dbReference type="RefSeq" id="WP_146602096.1">
    <property type="nucleotide sequence ID" value="NZ_SJPY01000008.1"/>
</dbReference>
<reference evidence="2 3" key="1">
    <citation type="submission" date="2019-02" db="EMBL/GenBank/DDBJ databases">
        <title>Deep-cultivation of Planctomycetes and their phenomic and genomic characterization uncovers novel biology.</title>
        <authorList>
            <person name="Wiegand S."/>
            <person name="Jogler M."/>
            <person name="Boedeker C."/>
            <person name="Pinto D."/>
            <person name="Vollmers J."/>
            <person name="Rivas-Marin E."/>
            <person name="Kohn T."/>
            <person name="Peeters S.H."/>
            <person name="Heuer A."/>
            <person name="Rast P."/>
            <person name="Oberbeckmann S."/>
            <person name="Bunk B."/>
            <person name="Jeske O."/>
            <person name="Meyerdierks A."/>
            <person name="Storesund J.E."/>
            <person name="Kallscheuer N."/>
            <person name="Luecker S."/>
            <person name="Lage O.M."/>
            <person name="Pohl T."/>
            <person name="Merkel B.J."/>
            <person name="Hornburger P."/>
            <person name="Mueller R.-W."/>
            <person name="Bruemmer F."/>
            <person name="Labrenz M."/>
            <person name="Spormann A.M."/>
            <person name="Op Den Camp H."/>
            <person name="Overmann J."/>
            <person name="Amann R."/>
            <person name="Jetten M.S.M."/>
            <person name="Mascher T."/>
            <person name="Medema M.H."/>
            <person name="Devos D.P."/>
            <person name="Kaster A.-K."/>
            <person name="Ovreas L."/>
            <person name="Rohde M."/>
            <person name="Galperin M.Y."/>
            <person name="Jogler C."/>
        </authorList>
    </citation>
    <scope>NUCLEOTIDE SEQUENCE [LARGE SCALE GENOMIC DNA]</scope>
    <source>
        <strain evidence="2 3">Q31b</strain>
    </source>
</reference>
<dbReference type="Pfam" id="PF13649">
    <property type="entry name" value="Methyltransf_25"/>
    <property type="match status" value="1"/>
</dbReference>
<keyword evidence="2" id="KW-0489">Methyltransferase</keyword>
<evidence type="ECO:0000313" key="2">
    <source>
        <dbReference type="EMBL" id="TWU36716.1"/>
    </source>
</evidence>
<protein>
    <submittedName>
        <fullName evidence="2">Ubiquinone/menaquinone biosynthesis methyltransferase</fullName>
    </submittedName>
</protein>
<dbReference type="Proteomes" id="UP000315471">
    <property type="component" value="Unassembled WGS sequence"/>
</dbReference>
<dbReference type="OrthoDB" id="286021at2"/>
<dbReference type="CDD" id="cd02440">
    <property type="entry name" value="AdoMet_MTases"/>
    <property type="match status" value="1"/>
</dbReference>
<feature type="domain" description="Methyltransferase" evidence="1">
    <location>
        <begin position="54"/>
        <end position="152"/>
    </location>
</feature>
<dbReference type="InterPro" id="IPR050508">
    <property type="entry name" value="Methyltransf_Superfamily"/>
</dbReference>
<organism evidence="2 3">
    <name type="scientific">Novipirellula aureliae</name>
    <dbReference type="NCBI Taxonomy" id="2527966"/>
    <lineage>
        <taxon>Bacteria</taxon>
        <taxon>Pseudomonadati</taxon>
        <taxon>Planctomycetota</taxon>
        <taxon>Planctomycetia</taxon>
        <taxon>Pirellulales</taxon>
        <taxon>Pirellulaceae</taxon>
        <taxon>Novipirellula</taxon>
    </lineage>
</organism>
<gene>
    <name evidence="2" type="ORF">Q31b_49980</name>
</gene>
<dbReference type="PANTHER" id="PTHR42912">
    <property type="entry name" value="METHYLTRANSFERASE"/>
    <property type="match status" value="1"/>
</dbReference>
<dbReference type="GO" id="GO:0008168">
    <property type="term" value="F:methyltransferase activity"/>
    <property type="evidence" value="ECO:0007669"/>
    <property type="project" value="UniProtKB-KW"/>
</dbReference>
<dbReference type="AlphaFoldDB" id="A0A5C6DP15"/>
<dbReference type="EMBL" id="SJPY01000008">
    <property type="protein sequence ID" value="TWU36716.1"/>
    <property type="molecule type" value="Genomic_DNA"/>
</dbReference>
<keyword evidence="2" id="KW-0830">Ubiquinone</keyword>
<dbReference type="PANTHER" id="PTHR42912:SF93">
    <property type="entry name" value="N6-ADENOSINE-METHYLTRANSFERASE TMT1A"/>
    <property type="match status" value="1"/>
</dbReference>
<name>A0A5C6DP15_9BACT</name>
<dbReference type="SUPFAM" id="SSF53335">
    <property type="entry name" value="S-adenosyl-L-methionine-dependent methyltransferases"/>
    <property type="match status" value="1"/>
</dbReference>
<dbReference type="Gene3D" id="3.40.50.150">
    <property type="entry name" value="Vaccinia Virus protein VP39"/>
    <property type="match status" value="1"/>
</dbReference>
<evidence type="ECO:0000259" key="1">
    <source>
        <dbReference type="Pfam" id="PF13649"/>
    </source>
</evidence>
<accession>A0A5C6DP15</accession>
<dbReference type="GO" id="GO:0032259">
    <property type="term" value="P:methylation"/>
    <property type="evidence" value="ECO:0007669"/>
    <property type="project" value="UniProtKB-KW"/>
</dbReference>
<proteinExistence type="predicted"/>
<evidence type="ECO:0000313" key="3">
    <source>
        <dbReference type="Proteomes" id="UP000315471"/>
    </source>
</evidence>
<sequence>MSDKLRSGYDRLAPWYQMIERLRFGGTLDRARVSLLPTLLEQAKSKQHQERLEVLFLGDGDGRLLAAFLECCPDANVFSVDVSAKMLAIQQRRIKRLGMVKRVNWLAAPVDSVALPSSRYDIVFTAFFLDCFDEPVFSHVVSSIADWLRPEGIWYLVDFQEPGGGIRRIWAKFWLHVMHVFFRWQTGLASRRIIDPQPLLKSLGFRELAEHRLHFEMIRASLHRRV</sequence>
<dbReference type="InterPro" id="IPR029063">
    <property type="entry name" value="SAM-dependent_MTases_sf"/>
</dbReference>